<organism evidence="3 4">
    <name type="scientific">Corynespora cassiicola Philippines</name>
    <dbReference type="NCBI Taxonomy" id="1448308"/>
    <lineage>
        <taxon>Eukaryota</taxon>
        <taxon>Fungi</taxon>
        <taxon>Dikarya</taxon>
        <taxon>Ascomycota</taxon>
        <taxon>Pezizomycotina</taxon>
        <taxon>Dothideomycetes</taxon>
        <taxon>Pleosporomycetidae</taxon>
        <taxon>Pleosporales</taxon>
        <taxon>Corynesporascaceae</taxon>
        <taxon>Corynespora</taxon>
    </lineage>
</organism>
<feature type="compositionally biased region" description="Basic residues" evidence="1">
    <location>
        <begin position="488"/>
        <end position="498"/>
    </location>
</feature>
<dbReference type="STRING" id="1448308.A0A2T2N671"/>
<evidence type="ECO:0000259" key="2">
    <source>
        <dbReference type="PROSITE" id="PS50181"/>
    </source>
</evidence>
<dbReference type="PROSITE" id="PS50181">
    <property type="entry name" value="FBOX"/>
    <property type="match status" value="1"/>
</dbReference>
<gene>
    <name evidence="3" type="ORF">BS50DRAFT_562981</name>
</gene>
<dbReference type="OrthoDB" id="1259151at2759"/>
<dbReference type="InterPro" id="IPR001810">
    <property type="entry name" value="F-box_dom"/>
</dbReference>
<feature type="compositionally biased region" description="Basic and acidic residues" evidence="1">
    <location>
        <begin position="611"/>
        <end position="627"/>
    </location>
</feature>
<dbReference type="EMBL" id="KZ678146">
    <property type="protein sequence ID" value="PSN60931.1"/>
    <property type="molecule type" value="Genomic_DNA"/>
</dbReference>
<accession>A0A2T2N671</accession>
<feature type="compositionally biased region" description="Basic residues" evidence="1">
    <location>
        <begin position="638"/>
        <end position="651"/>
    </location>
</feature>
<proteinExistence type="predicted"/>
<sequence>MAALGLSALPNELLSLVATYLDRPRDLSNLALCSRRLSTFVKLDGWKAFLRGRFDLAGLDADARSAAHGLTTLCRNWDRKAFVARYLEPPLQTSLNTWDECEWTGPQGQTMGYQPCIDSYECVHASWSDRREVLAWSAGTHVVLRVKQTAPNALPPGPATPVVDHFKHAGAWYTYKIPDSSEGYDDITAMKLIRPYEGRDPVQRIAFGTASGRLSVLSADLTLKETREQLYDTNRRPVGSLSLSRHTNPLMAATLENSTLALYSPSCTGDTEDLIQPQSQTTPILPGTAGRLWSCNFLSRDKVAVGLGPSQEPIQVYEVTPTGFLSQPLRKFSLESSLLEGTRSRNTSVYPILPVSPGSRSASEAGHVFLSGGYDGLIRLHDMRSQRNFETIFWDVTNDSAVYSLAMQGLERVVAGTSMHSMLKVFDLRFSGSHAYHTISLPPNPQPKPRSRDSTYNAIIDEQPEHEPSVTTGGWNLYLNPRNSSRNVTRRGPQRRHARSEDSPVYSISVPSHTSPNLYTGLEGTIQSLTFLSTTDPHPDPLLSQPLTYLPESDIIDVKSSYDPLGDVLNLGMYEQGSEEGLGMRLMIQGEVGGTMRKDLGKHTSARFATLDERWKDPSEEGDKWNRGQELPEPVSRGGRRGRGRRRGRGV</sequence>
<dbReference type="CDD" id="cd09917">
    <property type="entry name" value="F-box_SF"/>
    <property type="match status" value="1"/>
</dbReference>
<dbReference type="Proteomes" id="UP000240883">
    <property type="component" value="Unassembled WGS sequence"/>
</dbReference>
<evidence type="ECO:0000313" key="4">
    <source>
        <dbReference type="Proteomes" id="UP000240883"/>
    </source>
</evidence>
<keyword evidence="4" id="KW-1185">Reference proteome</keyword>
<dbReference type="InterPro" id="IPR036322">
    <property type="entry name" value="WD40_repeat_dom_sf"/>
</dbReference>
<name>A0A2T2N671_CORCC</name>
<dbReference type="AlphaFoldDB" id="A0A2T2N671"/>
<evidence type="ECO:0000313" key="3">
    <source>
        <dbReference type="EMBL" id="PSN60931.1"/>
    </source>
</evidence>
<feature type="domain" description="F-box" evidence="2">
    <location>
        <begin position="3"/>
        <end position="49"/>
    </location>
</feature>
<protein>
    <recommendedName>
        <fullName evidence="2">F-box domain-containing protein</fullName>
    </recommendedName>
</protein>
<feature type="region of interest" description="Disordered" evidence="1">
    <location>
        <begin position="611"/>
        <end position="651"/>
    </location>
</feature>
<reference evidence="3 4" key="1">
    <citation type="journal article" date="2018" name="Front. Microbiol.">
        <title>Genome-Wide Analysis of Corynespora cassiicola Leaf Fall Disease Putative Effectors.</title>
        <authorList>
            <person name="Lopez D."/>
            <person name="Ribeiro S."/>
            <person name="Label P."/>
            <person name="Fumanal B."/>
            <person name="Venisse J.S."/>
            <person name="Kohler A."/>
            <person name="de Oliveira R.R."/>
            <person name="Labutti K."/>
            <person name="Lipzen A."/>
            <person name="Lail K."/>
            <person name="Bauer D."/>
            <person name="Ohm R.A."/>
            <person name="Barry K.W."/>
            <person name="Spatafora J."/>
            <person name="Grigoriev I.V."/>
            <person name="Martin F.M."/>
            <person name="Pujade-Renaud V."/>
        </authorList>
    </citation>
    <scope>NUCLEOTIDE SEQUENCE [LARGE SCALE GENOMIC DNA]</scope>
    <source>
        <strain evidence="3 4">Philippines</strain>
    </source>
</reference>
<dbReference type="Gene3D" id="2.130.10.10">
    <property type="entry name" value="YVTN repeat-like/Quinoprotein amine dehydrogenase"/>
    <property type="match status" value="1"/>
</dbReference>
<feature type="region of interest" description="Disordered" evidence="1">
    <location>
        <begin position="463"/>
        <end position="509"/>
    </location>
</feature>
<dbReference type="InterPro" id="IPR015943">
    <property type="entry name" value="WD40/YVTN_repeat-like_dom_sf"/>
</dbReference>
<dbReference type="SUPFAM" id="SSF50978">
    <property type="entry name" value="WD40 repeat-like"/>
    <property type="match status" value="1"/>
</dbReference>
<evidence type="ECO:0000256" key="1">
    <source>
        <dbReference type="SAM" id="MobiDB-lite"/>
    </source>
</evidence>